<dbReference type="AlphaFoldDB" id="A0A2S8FIB3"/>
<organism evidence="2 3">
    <name type="scientific">Blastopirellula marina</name>
    <dbReference type="NCBI Taxonomy" id="124"/>
    <lineage>
        <taxon>Bacteria</taxon>
        <taxon>Pseudomonadati</taxon>
        <taxon>Planctomycetota</taxon>
        <taxon>Planctomycetia</taxon>
        <taxon>Pirellulales</taxon>
        <taxon>Pirellulaceae</taxon>
        <taxon>Blastopirellula</taxon>
    </lineage>
</organism>
<dbReference type="InterPro" id="IPR025333">
    <property type="entry name" value="DUF4239"/>
</dbReference>
<protein>
    <recommendedName>
        <fullName evidence="4">DUF4239 domain-containing protein</fullName>
    </recommendedName>
</protein>
<dbReference type="RefSeq" id="WP_105330909.1">
    <property type="nucleotide sequence ID" value="NZ_PUHY01000012.1"/>
</dbReference>
<feature type="transmembrane region" description="Helical" evidence="1">
    <location>
        <begin position="7"/>
        <end position="28"/>
    </location>
</feature>
<dbReference type="EMBL" id="PUHY01000012">
    <property type="protein sequence ID" value="PQO31896.1"/>
    <property type="molecule type" value="Genomic_DNA"/>
</dbReference>
<sequence length="259" mass="28626">MAVVYELPTWLIVLGVLVMSFVANELGFRLGRRAGLGDSERSRAVSNGLKASILGLVALLLGFSYSSTSSRYYQRQRMALDEANAIGTCYLRAGLLDAPEATNIQSHLKHYTQLRIDYFYNGLRNDVLAEDEAAMNVQMESLWKEVEAAVHGQGEKVRLSQIVPAANAVIDLNAMRAWSVRNPMPISILMLLAICLVVSGGIMGHSSGEVGKRFLGLWFCLNILITLVLFVVLDFDRPRRGLIQVDHTPLVELEASMTE</sequence>
<evidence type="ECO:0000313" key="2">
    <source>
        <dbReference type="EMBL" id="PQO31896.1"/>
    </source>
</evidence>
<accession>A0A2S8FIB3</accession>
<feature type="transmembrane region" description="Helical" evidence="1">
    <location>
        <begin position="48"/>
        <end position="68"/>
    </location>
</feature>
<proteinExistence type="predicted"/>
<name>A0A2S8FIB3_9BACT</name>
<dbReference type="OrthoDB" id="272864at2"/>
<keyword evidence="1" id="KW-1133">Transmembrane helix</keyword>
<evidence type="ECO:0000313" key="3">
    <source>
        <dbReference type="Proteomes" id="UP000238322"/>
    </source>
</evidence>
<feature type="transmembrane region" description="Helical" evidence="1">
    <location>
        <begin position="215"/>
        <end position="233"/>
    </location>
</feature>
<reference evidence="2 3" key="1">
    <citation type="submission" date="2018-02" db="EMBL/GenBank/DDBJ databases">
        <title>Comparative genomes isolates from brazilian mangrove.</title>
        <authorList>
            <person name="Araujo J.E."/>
            <person name="Taketani R.G."/>
            <person name="Silva M.C.P."/>
            <person name="Loureco M.V."/>
            <person name="Andreote F.D."/>
        </authorList>
    </citation>
    <scope>NUCLEOTIDE SEQUENCE [LARGE SCALE GENOMIC DNA]</scope>
    <source>
        <strain evidence="2 3">Hex-1 MGV</strain>
    </source>
</reference>
<keyword evidence="1" id="KW-0472">Membrane</keyword>
<gene>
    <name evidence="2" type="ORF">C5Y83_16695</name>
</gene>
<keyword evidence="1" id="KW-0812">Transmembrane</keyword>
<feature type="transmembrane region" description="Helical" evidence="1">
    <location>
        <begin position="184"/>
        <end position="203"/>
    </location>
</feature>
<dbReference type="Pfam" id="PF14023">
    <property type="entry name" value="Bestrophin-like"/>
    <property type="match status" value="1"/>
</dbReference>
<comment type="caution">
    <text evidence="2">The sequence shown here is derived from an EMBL/GenBank/DDBJ whole genome shotgun (WGS) entry which is preliminary data.</text>
</comment>
<evidence type="ECO:0000256" key="1">
    <source>
        <dbReference type="SAM" id="Phobius"/>
    </source>
</evidence>
<dbReference type="Proteomes" id="UP000238322">
    <property type="component" value="Unassembled WGS sequence"/>
</dbReference>
<evidence type="ECO:0008006" key="4">
    <source>
        <dbReference type="Google" id="ProtNLM"/>
    </source>
</evidence>